<proteinExistence type="predicted"/>
<dbReference type="PATRIC" id="fig|1915.4.peg.1465"/>
<accession>A0A1B1M534</accession>
<protein>
    <submittedName>
        <fullName evidence="2">Uncharacterized protein</fullName>
    </submittedName>
</protein>
<evidence type="ECO:0000313" key="2">
    <source>
        <dbReference type="EMBL" id="ANS63502.1"/>
    </source>
</evidence>
<name>A0A1B1M534_STRLN</name>
<gene>
    <name evidence="2" type="ORF">SLINC_1278</name>
</gene>
<dbReference type="AlphaFoldDB" id="A0A1B1M534"/>
<evidence type="ECO:0000313" key="3">
    <source>
        <dbReference type="Proteomes" id="UP000092598"/>
    </source>
</evidence>
<dbReference type="Pfam" id="PF19934">
    <property type="entry name" value="DUF6397"/>
    <property type="match status" value="1"/>
</dbReference>
<dbReference type="STRING" id="1915.SLINC_1278"/>
<dbReference type="KEGG" id="sls:SLINC_1278"/>
<feature type="compositionally biased region" description="Low complexity" evidence="1">
    <location>
        <begin position="277"/>
        <end position="287"/>
    </location>
</feature>
<dbReference type="InterPro" id="IPR045652">
    <property type="entry name" value="DUF6397"/>
</dbReference>
<feature type="region of interest" description="Disordered" evidence="1">
    <location>
        <begin position="259"/>
        <end position="294"/>
    </location>
</feature>
<organism evidence="2 3">
    <name type="scientific">Streptomyces lincolnensis</name>
    <dbReference type="NCBI Taxonomy" id="1915"/>
    <lineage>
        <taxon>Bacteria</taxon>
        <taxon>Bacillati</taxon>
        <taxon>Actinomycetota</taxon>
        <taxon>Actinomycetes</taxon>
        <taxon>Kitasatosporales</taxon>
        <taxon>Streptomycetaceae</taxon>
        <taxon>Streptomyces</taxon>
    </lineage>
</organism>
<keyword evidence="3" id="KW-1185">Reference proteome</keyword>
<dbReference type="EMBL" id="CP016438">
    <property type="protein sequence ID" value="ANS63502.1"/>
    <property type="molecule type" value="Genomic_DNA"/>
</dbReference>
<reference evidence="2 3" key="1">
    <citation type="submission" date="2016-07" db="EMBL/GenBank/DDBJ databases">
        <title>Enhancement of antibiotic productionsby engineered nitrateutilization in actinobacteria.</title>
        <authorList>
            <person name="Meng S.C."/>
        </authorList>
    </citation>
    <scope>NUCLEOTIDE SEQUENCE [LARGE SCALE GENOMIC DNA]</scope>
    <source>
        <strain evidence="2 3">NRRL 2936</strain>
    </source>
</reference>
<sequence length="311" mass="34425">MSTNSTGETTMPTGTITTPHLVSCTPSRAARELGLKRVEFDLATHLGLIRTLPDEGGGGRRVPRSEIERLRADKDFPDSLRARVKTVGTTEGAALMDVPVGRFARLARLGLVAPVAYYLNRYRAVVWLYLAEELRQFAADEKNTTLLNARMPESLRGQLEAGVDLRPRNWRGRHRGFLLRQTDDPWQRAGVLAGFLDTAHISQLVLDPYERSHLNRFRPAPPAHGAPGSPAAQLAARIMTANDPDEVAWLRAELTATLEEARRNRPAPRPAPKETRAATAPAASVPQVPVPRPPRRLLGWLRRRNHRAGGL</sequence>
<evidence type="ECO:0000256" key="1">
    <source>
        <dbReference type="SAM" id="MobiDB-lite"/>
    </source>
</evidence>
<dbReference type="Proteomes" id="UP000092598">
    <property type="component" value="Chromosome"/>
</dbReference>